<comment type="caution">
    <text evidence="1">The sequence shown here is derived from an EMBL/GenBank/DDBJ whole genome shotgun (WGS) entry which is preliminary data.</text>
</comment>
<evidence type="ECO:0000313" key="1">
    <source>
        <dbReference type="EMBL" id="KAL3591465.1"/>
    </source>
</evidence>
<accession>A0ACC4CAB5</accession>
<dbReference type="EMBL" id="RCHU02000005">
    <property type="protein sequence ID" value="KAL3591465.1"/>
    <property type="molecule type" value="Genomic_DNA"/>
</dbReference>
<organism evidence="1 2">
    <name type="scientific">Populus alba</name>
    <name type="common">White poplar</name>
    <dbReference type="NCBI Taxonomy" id="43335"/>
    <lineage>
        <taxon>Eukaryota</taxon>
        <taxon>Viridiplantae</taxon>
        <taxon>Streptophyta</taxon>
        <taxon>Embryophyta</taxon>
        <taxon>Tracheophyta</taxon>
        <taxon>Spermatophyta</taxon>
        <taxon>Magnoliopsida</taxon>
        <taxon>eudicotyledons</taxon>
        <taxon>Gunneridae</taxon>
        <taxon>Pentapetalae</taxon>
        <taxon>rosids</taxon>
        <taxon>fabids</taxon>
        <taxon>Malpighiales</taxon>
        <taxon>Salicaceae</taxon>
        <taxon>Saliceae</taxon>
        <taxon>Populus</taxon>
    </lineage>
</organism>
<dbReference type="Proteomes" id="UP000309997">
    <property type="component" value="Unassembled WGS sequence"/>
</dbReference>
<proteinExistence type="predicted"/>
<evidence type="ECO:0000313" key="2">
    <source>
        <dbReference type="Proteomes" id="UP000309997"/>
    </source>
</evidence>
<gene>
    <name evidence="1" type="ORF">D5086_010105</name>
</gene>
<sequence>MDLPALFRAAAPPNIPPLLSAPSPRSNYIIEKDNNIAIEGRNLNFSIKTRKGDLVPILKDCSLSIPSGQLWMLLGPNGCGKSTLLKILAGLLNPTSGTLYLKRPKSFVFQNPDHQVVMPTVEADVSFGLGKLNLTEDEVKCTVSKALDAVGMSAYMQRPVQTLSGGQKQRVAIAGALAEACKVLLLDELTTFLDETDQVGVIKAVKNSLNASDDVTALWVTHRLEELEYADASGSWVRRQNRSTEPIHVTVMAAKSEESYSSLGHRPVHCKVEDGNRLSNLVGKHFTCSDLVGTWLAKNHQQRSISLDSPDSLYERNLIDDSDKVNRNEERILKLHESNGVVEQTSSPLKREVINRLSYSFSMKSHENDEIDLEGGKLVKDKDKPTRSKGVIRIQNQALFSGIAYCISSCSMILVNKYVLSSYDFNAGISLMLYQNFISVIIVSVLRFLGVISTEPLTWRLIKVWLPVNFIFVGMLITSMFSLKYINVAMVTVLKNVTNVITALGEMYLFQKDHDSRVWAALFLMIISAISGGITDLSFHAVGYAWQILNCFLTASYSLTLRRVMDTAKQVTKSGNLNEFSMVMLNNTLSLPLGLILIFVFNEVDYLSRTPLLRLPTFWLVVTLSGFLGLAISFTSMWFLHQTGATTYSLVGSLNKIPLSVAGILLFHVPTSLQNSASILF</sequence>
<protein>
    <submittedName>
        <fullName evidence="1">Uncharacterized protein</fullName>
    </submittedName>
</protein>
<reference evidence="1 2" key="1">
    <citation type="journal article" date="2024" name="Plant Biotechnol. J.">
        <title>Genome and CRISPR/Cas9 system of a widespread forest tree (Populus alba) in the world.</title>
        <authorList>
            <person name="Liu Y.J."/>
            <person name="Jiang P.F."/>
            <person name="Han X.M."/>
            <person name="Li X.Y."/>
            <person name="Wang H.M."/>
            <person name="Wang Y.J."/>
            <person name="Wang X.X."/>
            <person name="Zeng Q.Y."/>
        </authorList>
    </citation>
    <scope>NUCLEOTIDE SEQUENCE [LARGE SCALE GENOMIC DNA]</scope>
    <source>
        <strain evidence="2">cv. PAL-ZL1</strain>
    </source>
</reference>
<keyword evidence="2" id="KW-1185">Reference proteome</keyword>
<feature type="non-terminal residue" evidence="1">
    <location>
        <position position="681"/>
    </location>
</feature>
<name>A0ACC4CAB5_POPAL</name>